<proteinExistence type="predicted"/>
<gene>
    <name evidence="2" type="ORF">MU0102_003790</name>
</gene>
<accession>A0ABM9M3G0</accession>
<protein>
    <submittedName>
        <fullName evidence="2">Uncharacterized protein</fullName>
    </submittedName>
</protein>
<reference evidence="2 3" key="1">
    <citation type="submission" date="2023-08" db="EMBL/GenBank/DDBJ databases">
        <authorList>
            <person name="Folkvardsen B D."/>
            <person name="Norman A."/>
        </authorList>
    </citation>
    <scope>NUCLEOTIDE SEQUENCE [LARGE SCALE GENOMIC DNA]</scope>
    <source>
        <strain evidence="2 3">Mu0102</strain>
    </source>
</reference>
<evidence type="ECO:0000313" key="3">
    <source>
        <dbReference type="Proteomes" id="UP001190464"/>
    </source>
</evidence>
<dbReference type="Proteomes" id="UP001190464">
    <property type="component" value="Chromosome"/>
</dbReference>
<dbReference type="EMBL" id="OY726398">
    <property type="protein sequence ID" value="CAJ1509586.1"/>
    <property type="molecule type" value="Genomic_DNA"/>
</dbReference>
<evidence type="ECO:0000256" key="1">
    <source>
        <dbReference type="SAM" id="MobiDB-lite"/>
    </source>
</evidence>
<name>A0ABM9M3G0_9MYCO</name>
<evidence type="ECO:0000313" key="2">
    <source>
        <dbReference type="EMBL" id="CAJ1509586.1"/>
    </source>
</evidence>
<organism evidence="2 3">
    <name type="scientific">[Mycobacterium] holstebronense</name>
    <dbReference type="NCBI Taxonomy" id="3064288"/>
    <lineage>
        <taxon>Bacteria</taxon>
        <taxon>Bacillati</taxon>
        <taxon>Actinomycetota</taxon>
        <taxon>Actinomycetes</taxon>
        <taxon>Mycobacteriales</taxon>
        <taxon>Mycobacteriaceae</taxon>
        <taxon>Mycolicibacterium</taxon>
    </lineage>
</organism>
<sequence>METAHTGAEVLVIERTGSWGGAAAMAGGLPRPARKTGAVSPGQHGVSDH</sequence>
<feature type="region of interest" description="Disordered" evidence="1">
    <location>
        <begin position="25"/>
        <end position="49"/>
    </location>
</feature>
<keyword evidence="3" id="KW-1185">Reference proteome</keyword>
<dbReference type="RefSeq" id="WP_308487151.1">
    <property type="nucleotide sequence ID" value="NZ_OY726398.1"/>
</dbReference>